<evidence type="ECO:0000313" key="2">
    <source>
        <dbReference type="EMBL" id="MFC3477484.1"/>
    </source>
</evidence>
<keyword evidence="3" id="KW-1185">Reference proteome</keyword>
<dbReference type="AlphaFoldDB" id="A0ABD5NEJ9"/>
<dbReference type="EMBL" id="JBHRWN010000002">
    <property type="protein sequence ID" value="MFC3477484.1"/>
    <property type="molecule type" value="Genomic_DNA"/>
</dbReference>
<dbReference type="GeneID" id="69116588"/>
<feature type="domain" description="DUF7988" evidence="1">
    <location>
        <begin position="7"/>
        <end position="133"/>
    </location>
</feature>
<gene>
    <name evidence="2" type="ORF">ACFOKC_07070</name>
</gene>
<dbReference type="Pfam" id="PF25950">
    <property type="entry name" value="DUF7988"/>
    <property type="match status" value="1"/>
</dbReference>
<comment type="caution">
    <text evidence="2">The sequence shown here is derived from an EMBL/GenBank/DDBJ whole genome shotgun (WGS) entry which is preliminary data.</text>
</comment>
<protein>
    <recommendedName>
        <fullName evidence="1">DUF7988 domain-containing protein</fullName>
    </recommendedName>
</protein>
<name>A0ABD5NEJ9_9EURY</name>
<dbReference type="InterPro" id="IPR058294">
    <property type="entry name" value="DUF7988"/>
</dbReference>
<dbReference type="Proteomes" id="UP001595660">
    <property type="component" value="Unassembled WGS sequence"/>
</dbReference>
<reference evidence="2 3" key="1">
    <citation type="journal article" date="2019" name="Int. J. Syst. Evol. Microbiol.">
        <title>The Global Catalogue of Microorganisms (GCM) 10K type strain sequencing project: providing services to taxonomists for standard genome sequencing and annotation.</title>
        <authorList>
            <consortium name="The Broad Institute Genomics Platform"/>
            <consortium name="The Broad Institute Genome Sequencing Center for Infectious Disease"/>
            <person name="Wu L."/>
            <person name="Ma J."/>
        </authorList>
    </citation>
    <scope>NUCLEOTIDE SEQUENCE [LARGE SCALE GENOMIC DNA]</scope>
    <source>
        <strain evidence="2 3">CGMCC 1.12562</strain>
    </source>
</reference>
<evidence type="ECO:0000313" key="3">
    <source>
        <dbReference type="Proteomes" id="UP001595660"/>
    </source>
</evidence>
<proteinExistence type="predicted"/>
<dbReference type="RefSeq" id="WP_232571390.1">
    <property type="nucleotide sequence ID" value="NZ_CP089466.1"/>
</dbReference>
<evidence type="ECO:0000259" key="1">
    <source>
        <dbReference type="Pfam" id="PF25950"/>
    </source>
</evidence>
<accession>A0ABD5NEJ9</accession>
<sequence length="134" mass="13560">MQLDATAARECVETEYADVVTAVGACADAVAASWGGDATEDASAVADRLESCLAERGVLDALPGVLADAVNAAGGTMQASPVAAPPYVVVTSRGPVLRATLDGGRLVVTVAVFRVTGDRRYERAGGAPVTAELR</sequence>
<organism evidence="2 3">
    <name type="scientific">Halobacterium litoreum</name>
    <dbReference type="NCBI Taxonomy" id="2039234"/>
    <lineage>
        <taxon>Archaea</taxon>
        <taxon>Methanobacteriati</taxon>
        <taxon>Methanobacteriota</taxon>
        <taxon>Stenosarchaea group</taxon>
        <taxon>Halobacteria</taxon>
        <taxon>Halobacteriales</taxon>
        <taxon>Halobacteriaceae</taxon>
        <taxon>Halobacterium</taxon>
    </lineage>
</organism>